<gene>
    <name evidence="4" type="ORF">QV13_07275</name>
</gene>
<reference evidence="4 5" key="1">
    <citation type="submission" date="2016-08" db="EMBL/GenBank/DDBJ databases">
        <title>Whole genome sequence of Mesorhizobium sp. strain UASWS1009 isolated from industrial sewage.</title>
        <authorList>
            <person name="Crovadore J."/>
            <person name="Calmin G."/>
            <person name="Chablais R."/>
            <person name="Cochard B."/>
            <person name="Lefort F."/>
        </authorList>
    </citation>
    <scope>NUCLEOTIDE SEQUENCE [LARGE SCALE GENOMIC DNA]</scope>
    <source>
        <strain evidence="4 5">UASWS1009</strain>
    </source>
</reference>
<keyword evidence="4" id="KW-0808">Transferase</keyword>
<evidence type="ECO:0000259" key="3">
    <source>
        <dbReference type="PROSITE" id="PS50968"/>
    </source>
</evidence>
<sequence>MSLIEAVTVPKWGMTMTEGTITQWMAKEGDSVAHGQELLEIETTKVTNVVEAAASGILRQIVLKEGTTAPVGALAGVIADESATQDEIDAFIASYADRLGAAGDGQAGAVAPRAIAVGEGVVNLLEAGLAGEEAVVFLHGFGGDLTTWLFNQAAVSETHQTIALDLPGHGGSSPLAGGDDLLARIVAAVEGALQSVAPGRIHLVAHSFGGAVAAAIAANQPGRVASLTLIAPIGLGKTMSRDFLTDFIGAERRRPLQGVLERLFADPSKITSDMVEGTLRFKRLEGVPEALTAIADIIADDNGQRQSIAGQLASLKCPVLLIWGDQDQIVPLPQAADLPANAKLTVIPGAGHMPQMEAASTVNSEILKNVKAA</sequence>
<dbReference type="PROSITE" id="PS00189">
    <property type="entry name" value="LIPOYL"/>
    <property type="match status" value="1"/>
</dbReference>
<organism evidence="4 5">
    <name type="scientific">Mesorhizobium hungaricum</name>
    <dbReference type="NCBI Taxonomy" id="1566387"/>
    <lineage>
        <taxon>Bacteria</taxon>
        <taxon>Pseudomonadati</taxon>
        <taxon>Pseudomonadota</taxon>
        <taxon>Alphaproteobacteria</taxon>
        <taxon>Hyphomicrobiales</taxon>
        <taxon>Phyllobacteriaceae</taxon>
        <taxon>Mesorhizobium</taxon>
    </lineage>
</organism>
<dbReference type="InterPro" id="IPR011053">
    <property type="entry name" value="Single_hybrid_motif"/>
</dbReference>
<dbReference type="SUPFAM" id="SSF51230">
    <property type="entry name" value="Single hybrid motif"/>
    <property type="match status" value="1"/>
</dbReference>
<comment type="cofactor">
    <cofactor evidence="1">
        <name>(R)-lipoate</name>
        <dbReference type="ChEBI" id="CHEBI:83088"/>
    </cofactor>
</comment>
<dbReference type="EMBL" id="MDEO01000028">
    <property type="protein sequence ID" value="OCX21451.1"/>
    <property type="molecule type" value="Genomic_DNA"/>
</dbReference>
<dbReference type="CDD" id="cd06849">
    <property type="entry name" value="lipoyl_domain"/>
    <property type="match status" value="1"/>
</dbReference>
<evidence type="ECO:0000313" key="4">
    <source>
        <dbReference type="EMBL" id="OCX21451.1"/>
    </source>
</evidence>
<dbReference type="PANTHER" id="PTHR43689">
    <property type="entry name" value="HYDROLASE"/>
    <property type="match status" value="1"/>
</dbReference>
<name>A0A1C2E371_9HYPH</name>
<dbReference type="PROSITE" id="PS50968">
    <property type="entry name" value="BIOTINYL_LIPOYL"/>
    <property type="match status" value="1"/>
</dbReference>
<dbReference type="Proteomes" id="UP000094412">
    <property type="component" value="Unassembled WGS sequence"/>
</dbReference>
<dbReference type="AlphaFoldDB" id="A0A1C2E371"/>
<dbReference type="InterPro" id="IPR000089">
    <property type="entry name" value="Biotin_lipoyl"/>
</dbReference>
<accession>A0A1C2E371</accession>
<dbReference type="Pfam" id="PF00364">
    <property type="entry name" value="Biotin_lipoyl"/>
    <property type="match status" value="1"/>
</dbReference>
<dbReference type="NCBIfam" id="NF011457">
    <property type="entry name" value="PRK14875.1"/>
    <property type="match status" value="1"/>
</dbReference>
<dbReference type="InterPro" id="IPR000073">
    <property type="entry name" value="AB_hydrolase_1"/>
</dbReference>
<keyword evidence="5" id="KW-1185">Reference proteome</keyword>
<dbReference type="Gene3D" id="3.40.50.1820">
    <property type="entry name" value="alpha/beta hydrolase"/>
    <property type="match status" value="1"/>
</dbReference>
<evidence type="ECO:0000313" key="5">
    <source>
        <dbReference type="Proteomes" id="UP000094412"/>
    </source>
</evidence>
<evidence type="ECO:0000256" key="2">
    <source>
        <dbReference type="ARBA" id="ARBA00022823"/>
    </source>
</evidence>
<dbReference type="Gene3D" id="2.40.50.100">
    <property type="match status" value="1"/>
</dbReference>
<dbReference type="InterPro" id="IPR029058">
    <property type="entry name" value="AB_hydrolase_fold"/>
</dbReference>
<protein>
    <submittedName>
        <fullName evidence="4">Acetoin dehydrogenase dihydrolipoyllysine-residue acetyltransferase subunit</fullName>
    </submittedName>
</protein>
<feature type="domain" description="Lipoyl-binding" evidence="3">
    <location>
        <begin position="4"/>
        <end position="79"/>
    </location>
</feature>
<dbReference type="STRING" id="1566387.QV13_07275"/>
<proteinExistence type="predicted"/>
<dbReference type="PANTHER" id="PTHR43689:SF8">
    <property type="entry name" value="ALPHA_BETA-HYDROLASES SUPERFAMILY PROTEIN"/>
    <property type="match status" value="1"/>
</dbReference>
<dbReference type="InterPro" id="IPR003016">
    <property type="entry name" value="2-oxoA_DH_lipoyl-BS"/>
</dbReference>
<dbReference type="RefSeq" id="WP_065997159.1">
    <property type="nucleotide sequence ID" value="NZ_MDEO01000028.1"/>
</dbReference>
<dbReference type="OrthoDB" id="9804723at2"/>
<dbReference type="PRINTS" id="PR00111">
    <property type="entry name" value="ABHYDROLASE"/>
</dbReference>
<dbReference type="SUPFAM" id="SSF53474">
    <property type="entry name" value="alpha/beta-Hydrolases"/>
    <property type="match status" value="1"/>
</dbReference>
<dbReference type="GO" id="GO:0016740">
    <property type="term" value="F:transferase activity"/>
    <property type="evidence" value="ECO:0007669"/>
    <property type="project" value="UniProtKB-KW"/>
</dbReference>
<keyword evidence="2" id="KW-0450">Lipoyl</keyword>
<comment type="caution">
    <text evidence="4">The sequence shown here is derived from an EMBL/GenBank/DDBJ whole genome shotgun (WGS) entry which is preliminary data.</text>
</comment>
<evidence type="ECO:0000256" key="1">
    <source>
        <dbReference type="ARBA" id="ARBA00001938"/>
    </source>
</evidence>
<dbReference type="Pfam" id="PF00561">
    <property type="entry name" value="Abhydrolase_1"/>
    <property type="match status" value="1"/>
</dbReference>